<keyword evidence="5" id="KW-1133">Transmembrane helix</keyword>
<evidence type="ECO:0000256" key="3">
    <source>
        <dbReference type="ARBA" id="ARBA00022729"/>
    </source>
</evidence>
<evidence type="ECO:0000256" key="1">
    <source>
        <dbReference type="ARBA" id="ARBA00004196"/>
    </source>
</evidence>
<dbReference type="GO" id="GO:0005507">
    <property type="term" value="F:copper ion binding"/>
    <property type="evidence" value="ECO:0007669"/>
    <property type="project" value="InterPro"/>
</dbReference>
<organism evidence="7 8">
    <name type="scientific">Arthrobacter livingstonensis</name>
    <dbReference type="NCBI Taxonomy" id="670078"/>
    <lineage>
        <taxon>Bacteria</taxon>
        <taxon>Bacillati</taxon>
        <taxon>Actinomycetota</taxon>
        <taxon>Actinomycetes</taxon>
        <taxon>Micrococcales</taxon>
        <taxon>Micrococcaceae</taxon>
        <taxon>Arthrobacter</taxon>
    </lineage>
</organism>
<dbReference type="GO" id="GO:0042597">
    <property type="term" value="C:periplasmic space"/>
    <property type="evidence" value="ECO:0007669"/>
    <property type="project" value="InterPro"/>
</dbReference>
<evidence type="ECO:0000256" key="2">
    <source>
        <dbReference type="ARBA" id="ARBA00022723"/>
    </source>
</evidence>
<evidence type="ECO:0000259" key="6">
    <source>
        <dbReference type="Pfam" id="PF04234"/>
    </source>
</evidence>
<dbReference type="PANTHER" id="PTHR34820:SF4">
    <property type="entry name" value="INNER MEMBRANE PROTEIN YEBZ"/>
    <property type="match status" value="1"/>
</dbReference>
<dbReference type="Proteomes" id="UP000247832">
    <property type="component" value="Unassembled WGS sequence"/>
</dbReference>
<dbReference type="SUPFAM" id="SSF81296">
    <property type="entry name" value="E set domains"/>
    <property type="match status" value="1"/>
</dbReference>
<dbReference type="AlphaFoldDB" id="A0A2V5L5A9"/>
<dbReference type="Gene3D" id="2.60.40.1220">
    <property type="match status" value="1"/>
</dbReference>
<protein>
    <submittedName>
        <fullName evidence="7">Copper resistance protein CopC</fullName>
    </submittedName>
</protein>
<sequence>AAIMIPAAAAQAHDVLEATTPSDGSTVGTVPEQITMTFNNTPTAIGSEILIKDSAGTNWANGPVDIVDHVVTQGIKPGAAAGKYTVQWRIVSSDSHPIEGTFSFTANGTGTKVAGPAQTPTAAGTATDTSSAALPWGGIIAGVIVVLAIITGLAMVRRQLKSTEKRDSQDL</sequence>
<keyword evidence="4" id="KW-0186">Copper</keyword>
<dbReference type="PANTHER" id="PTHR34820">
    <property type="entry name" value="INNER MEMBRANE PROTEIN YEBZ"/>
    <property type="match status" value="1"/>
</dbReference>
<dbReference type="RefSeq" id="WP_110502814.1">
    <property type="nucleotide sequence ID" value="NZ_QJVD01000035.1"/>
</dbReference>
<dbReference type="GO" id="GO:0005886">
    <property type="term" value="C:plasma membrane"/>
    <property type="evidence" value="ECO:0007669"/>
    <property type="project" value="TreeGrafter"/>
</dbReference>
<dbReference type="InterPro" id="IPR032694">
    <property type="entry name" value="CopC/D"/>
</dbReference>
<dbReference type="EMBL" id="QJVD01000035">
    <property type="protein sequence ID" value="PYI64903.1"/>
    <property type="molecule type" value="Genomic_DNA"/>
</dbReference>
<keyword evidence="8" id="KW-1185">Reference proteome</keyword>
<keyword evidence="3" id="KW-0732">Signal</keyword>
<evidence type="ECO:0000313" key="8">
    <source>
        <dbReference type="Proteomes" id="UP000247832"/>
    </source>
</evidence>
<dbReference type="InterPro" id="IPR014755">
    <property type="entry name" value="Cu-Rt/internalin_Ig-like"/>
</dbReference>
<proteinExistence type="predicted"/>
<dbReference type="InterPro" id="IPR007348">
    <property type="entry name" value="CopC_dom"/>
</dbReference>
<dbReference type="GO" id="GO:0046688">
    <property type="term" value="P:response to copper ion"/>
    <property type="evidence" value="ECO:0007669"/>
    <property type="project" value="InterPro"/>
</dbReference>
<feature type="transmembrane region" description="Helical" evidence="5">
    <location>
        <begin position="133"/>
        <end position="156"/>
    </location>
</feature>
<evidence type="ECO:0000313" key="7">
    <source>
        <dbReference type="EMBL" id="PYI64903.1"/>
    </source>
</evidence>
<dbReference type="GO" id="GO:0006825">
    <property type="term" value="P:copper ion transport"/>
    <property type="evidence" value="ECO:0007669"/>
    <property type="project" value="InterPro"/>
</dbReference>
<comment type="subcellular location">
    <subcellularLocation>
        <location evidence="1">Cell envelope</location>
    </subcellularLocation>
</comment>
<keyword evidence="2" id="KW-0479">Metal-binding</keyword>
<comment type="caution">
    <text evidence="7">The sequence shown here is derived from an EMBL/GenBank/DDBJ whole genome shotgun (WGS) entry which is preliminary data.</text>
</comment>
<dbReference type="Pfam" id="PF04234">
    <property type="entry name" value="CopC"/>
    <property type="match status" value="1"/>
</dbReference>
<keyword evidence="5" id="KW-0812">Transmembrane</keyword>
<dbReference type="OrthoDB" id="5242236at2"/>
<keyword evidence="5" id="KW-0472">Membrane</keyword>
<accession>A0A2V5L5A9</accession>
<reference evidence="7 8" key="1">
    <citation type="submission" date="2018-05" db="EMBL/GenBank/DDBJ databases">
        <title>Genetic diversity of glacier-inhabiting Cryobacterium bacteria in China and description of Cryobacterium mengkeensis sp. nov. and Arthrobacter glacialis sp. nov.</title>
        <authorList>
            <person name="Liu Q."/>
            <person name="Xin Y.-H."/>
        </authorList>
    </citation>
    <scope>NUCLEOTIDE SEQUENCE [LARGE SCALE GENOMIC DNA]</scope>
    <source>
        <strain evidence="7 8">LI2</strain>
    </source>
</reference>
<feature type="domain" description="CopC" evidence="6">
    <location>
        <begin position="13"/>
        <end position="105"/>
    </location>
</feature>
<dbReference type="InterPro" id="IPR014756">
    <property type="entry name" value="Ig_E-set"/>
</dbReference>
<evidence type="ECO:0000256" key="5">
    <source>
        <dbReference type="SAM" id="Phobius"/>
    </source>
</evidence>
<evidence type="ECO:0000256" key="4">
    <source>
        <dbReference type="ARBA" id="ARBA00023008"/>
    </source>
</evidence>
<feature type="non-terminal residue" evidence="7">
    <location>
        <position position="1"/>
    </location>
</feature>
<dbReference type="GO" id="GO:0030313">
    <property type="term" value="C:cell envelope"/>
    <property type="evidence" value="ECO:0007669"/>
    <property type="project" value="UniProtKB-SubCell"/>
</dbReference>
<name>A0A2V5L5A9_9MICC</name>
<gene>
    <name evidence="7" type="ORF">CVV68_20255</name>
</gene>